<dbReference type="Proteomes" id="UP000276133">
    <property type="component" value="Unassembled WGS sequence"/>
</dbReference>
<sequence>MNQSPDFIENKLAPTFIEHPSDFHIFAIFEFNSSRSLREYSKFQNFDFFIFILKLVNPTLYFLRYHLAAKVQLTIEYRKKSEKNR</sequence>
<keyword evidence="2" id="KW-1185">Reference proteome</keyword>
<proteinExistence type="predicted"/>
<dbReference type="AlphaFoldDB" id="A0A3M7S1P9"/>
<gene>
    <name evidence="1" type="ORF">BpHYR1_047662</name>
</gene>
<name>A0A3M7S1P9_BRAPC</name>
<protein>
    <submittedName>
        <fullName evidence="1">Uncharacterized protein</fullName>
    </submittedName>
</protein>
<reference evidence="1 2" key="1">
    <citation type="journal article" date="2018" name="Sci. Rep.">
        <title>Genomic signatures of local adaptation to the degree of environmental predictability in rotifers.</title>
        <authorList>
            <person name="Franch-Gras L."/>
            <person name="Hahn C."/>
            <person name="Garcia-Roger E.M."/>
            <person name="Carmona M.J."/>
            <person name="Serra M."/>
            <person name="Gomez A."/>
        </authorList>
    </citation>
    <scope>NUCLEOTIDE SEQUENCE [LARGE SCALE GENOMIC DNA]</scope>
    <source>
        <strain evidence="1">HYR1</strain>
    </source>
</reference>
<dbReference type="EMBL" id="REGN01002210">
    <property type="protein sequence ID" value="RNA29507.1"/>
    <property type="molecule type" value="Genomic_DNA"/>
</dbReference>
<evidence type="ECO:0000313" key="1">
    <source>
        <dbReference type="EMBL" id="RNA29507.1"/>
    </source>
</evidence>
<organism evidence="1 2">
    <name type="scientific">Brachionus plicatilis</name>
    <name type="common">Marine rotifer</name>
    <name type="synonym">Brachionus muelleri</name>
    <dbReference type="NCBI Taxonomy" id="10195"/>
    <lineage>
        <taxon>Eukaryota</taxon>
        <taxon>Metazoa</taxon>
        <taxon>Spiralia</taxon>
        <taxon>Gnathifera</taxon>
        <taxon>Rotifera</taxon>
        <taxon>Eurotatoria</taxon>
        <taxon>Monogononta</taxon>
        <taxon>Pseudotrocha</taxon>
        <taxon>Ploima</taxon>
        <taxon>Brachionidae</taxon>
        <taxon>Brachionus</taxon>
    </lineage>
</organism>
<evidence type="ECO:0000313" key="2">
    <source>
        <dbReference type="Proteomes" id="UP000276133"/>
    </source>
</evidence>
<comment type="caution">
    <text evidence="1">The sequence shown here is derived from an EMBL/GenBank/DDBJ whole genome shotgun (WGS) entry which is preliminary data.</text>
</comment>
<accession>A0A3M7S1P9</accession>